<dbReference type="AlphaFoldDB" id="A0A7K4MWS2"/>
<proteinExistence type="predicted"/>
<organism evidence="2 3">
    <name type="scientific">Marine Group I thaumarchaeote</name>
    <dbReference type="NCBI Taxonomy" id="2511932"/>
    <lineage>
        <taxon>Archaea</taxon>
        <taxon>Nitrososphaerota</taxon>
        <taxon>Marine Group I</taxon>
    </lineage>
</organism>
<evidence type="ECO:0000313" key="3">
    <source>
        <dbReference type="Proteomes" id="UP000575480"/>
    </source>
</evidence>
<dbReference type="Proteomes" id="UP000575480">
    <property type="component" value="Unassembled WGS sequence"/>
</dbReference>
<evidence type="ECO:0000313" key="2">
    <source>
        <dbReference type="EMBL" id="NWJ57927.1"/>
    </source>
</evidence>
<feature type="region of interest" description="Disordered" evidence="1">
    <location>
        <begin position="313"/>
        <end position="415"/>
    </location>
</feature>
<feature type="compositionally biased region" description="Basic and acidic residues" evidence="1">
    <location>
        <begin position="332"/>
        <end position="374"/>
    </location>
</feature>
<name>A0A7K4MWS2_9ARCH</name>
<reference evidence="2 3" key="1">
    <citation type="journal article" date="2019" name="Environ. Microbiol.">
        <title>Genomics insights into ecotype formation of ammonia-oxidizing archaea in the deep ocean.</title>
        <authorList>
            <person name="Wang Y."/>
            <person name="Huang J.M."/>
            <person name="Cui G.J."/>
            <person name="Nunoura T."/>
            <person name="Takaki Y."/>
            <person name="Li W.L."/>
            <person name="Li J."/>
            <person name="Gao Z.M."/>
            <person name="Takai K."/>
            <person name="Zhang A.Q."/>
            <person name="Stepanauskas R."/>
        </authorList>
    </citation>
    <scope>NUCLEOTIDE SEQUENCE [LARGE SCALE GENOMIC DNA]</scope>
    <source>
        <strain evidence="2 3">L15a</strain>
    </source>
</reference>
<protein>
    <submittedName>
        <fullName evidence="2">Uncharacterized protein</fullName>
    </submittedName>
</protein>
<feature type="compositionally biased region" description="Basic residues" evidence="1">
    <location>
        <begin position="392"/>
        <end position="409"/>
    </location>
</feature>
<gene>
    <name evidence="2" type="ORF">HX858_09325</name>
</gene>
<accession>A0A7K4MWS2</accession>
<feature type="compositionally biased region" description="Basic and acidic residues" evidence="1">
    <location>
        <begin position="313"/>
        <end position="323"/>
    </location>
</feature>
<dbReference type="EMBL" id="JACATH010000026">
    <property type="protein sequence ID" value="NWJ57927.1"/>
    <property type="molecule type" value="Genomic_DNA"/>
</dbReference>
<evidence type="ECO:0000256" key="1">
    <source>
        <dbReference type="SAM" id="MobiDB-lite"/>
    </source>
</evidence>
<comment type="caution">
    <text evidence="2">The sequence shown here is derived from an EMBL/GenBank/DDBJ whole genome shotgun (WGS) entry which is preliminary data.</text>
</comment>
<sequence>MRFIVSIFFVMILTLTTSAEEITTGNLLPNAGESASNAQSIDSTIPNVQANCSEFTSVNTTCTISNWNYQEVEVGSTSSGTGTLNYSSSLIGIETGETTSTQNMLDNGITLDSTTIIQNCEWIGSSYQCGQARSGQDEYSTTIKILDSDDTVLSTTTQSRTTDAGYYGNAYKYTDQLIYNNPGSNKFDWTWTGIDKGSSLVNLGGPNLLGALLTMTYDDTVLTEETSTALSAIETVLEEIKEEEKIELENIIEFKFTSFEEPKEEIKFTSLTTFSKPVFEEQETIIETVKEEKSVYEEKEEIISAALPMVSKEEELPQEEKTLVAKGPLRMEPTKKEKKETITNEKKEKIKEEKKESKEEKEKIKEESNEEEAKKKLKKRNPLAKLLQHPWFRQRRKPNKKKYNRKRLSSKILIE</sequence>